<name>A0A9K3GQS1_9EUKA</name>
<protein>
    <submittedName>
        <fullName evidence="1">Uncharacterized protein</fullName>
    </submittedName>
</protein>
<sequence length="69" mass="7714">TVNLGAANVTFDISDFYFTDVSLGDFVITPMPESQWIQAAISNTDLDIQFDWAYSQRSCLSLSLSLPLY</sequence>
<evidence type="ECO:0000313" key="1">
    <source>
        <dbReference type="EMBL" id="GIQ92549.1"/>
    </source>
</evidence>
<dbReference type="Gene3D" id="3.15.10.10">
    <property type="entry name" value="Bactericidal permeability-increasing protein, domain 1"/>
    <property type="match status" value="1"/>
</dbReference>
<organism evidence="1 2">
    <name type="scientific">Kipferlia bialata</name>
    <dbReference type="NCBI Taxonomy" id="797122"/>
    <lineage>
        <taxon>Eukaryota</taxon>
        <taxon>Metamonada</taxon>
        <taxon>Carpediemonas-like organisms</taxon>
        <taxon>Kipferlia</taxon>
    </lineage>
</organism>
<keyword evidence="2" id="KW-1185">Reference proteome</keyword>
<dbReference type="AlphaFoldDB" id="A0A9K3GQS1"/>
<proteinExistence type="predicted"/>
<accession>A0A9K3GQS1</accession>
<dbReference type="Proteomes" id="UP000265618">
    <property type="component" value="Unassembled WGS sequence"/>
</dbReference>
<reference evidence="1 2" key="1">
    <citation type="journal article" date="2018" name="PLoS ONE">
        <title>The draft genome of Kipferlia bialata reveals reductive genome evolution in fornicate parasites.</title>
        <authorList>
            <person name="Tanifuji G."/>
            <person name="Takabayashi S."/>
            <person name="Kume K."/>
            <person name="Takagi M."/>
            <person name="Nakayama T."/>
            <person name="Kamikawa R."/>
            <person name="Inagaki Y."/>
            <person name="Hashimoto T."/>
        </authorList>
    </citation>
    <scope>NUCLEOTIDE SEQUENCE [LARGE SCALE GENOMIC DNA]</scope>
    <source>
        <strain evidence="1">NY0173</strain>
    </source>
</reference>
<evidence type="ECO:0000313" key="2">
    <source>
        <dbReference type="Proteomes" id="UP000265618"/>
    </source>
</evidence>
<gene>
    <name evidence="1" type="ORF">KIPB_016377</name>
</gene>
<dbReference type="EMBL" id="BDIP01009950">
    <property type="protein sequence ID" value="GIQ92549.1"/>
    <property type="molecule type" value="Genomic_DNA"/>
</dbReference>
<feature type="non-terminal residue" evidence="1">
    <location>
        <position position="1"/>
    </location>
</feature>
<comment type="caution">
    <text evidence="1">The sequence shown here is derived from an EMBL/GenBank/DDBJ whole genome shotgun (WGS) entry which is preliminary data.</text>
</comment>